<proteinExistence type="predicted"/>
<accession>A0A8F6TYG5</accession>
<keyword evidence="2" id="KW-0479">Metal-binding</keyword>
<dbReference type="InterPro" id="IPR043795">
    <property type="entry name" value="N-alpha-Ac-DABA-like"/>
</dbReference>
<evidence type="ECO:0000259" key="5">
    <source>
        <dbReference type="Pfam" id="PF24827"/>
    </source>
</evidence>
<evidence type="ECO:0000256" key="1">
    <source>
        <dbReference type="ARBA" id="ARBA00001947"/>
    </source>
</evidence>
<dbReference type="Proteomes" id="UP000825009">
    <property type="component" value="Chromosome"/>
</dbReference>
<dbReference type="Pfam" id="PF24827">
    <property type="entry name" value="AstE_AspA_cat"/>
    <property type="match status" value="1"/>
</dbReference>
<evidence type="ECO:0000256" key="3">
    <source>
        <dbReference type="ARBA" id="ARBA00022801"/>
    </source>
</evidence>
<evidence type="ECO:0000313" key="7">
    <source>
        <dbReference type="Proteomes" id="UP000825009"/>
    </source>
</evidence>
<dbReference type="InterPro" id="IPR055438">
    <property type="entry name" value="AstE_AspA_cat"/>
</dbReference>
<reference evidence="6 7" key="1">
    <citation type="submission" date="2021-07" db="EMBL/GenBank/DDBJ databases">
        <title>A novel Jannaschia species isolated from marine dinoflagellate Ceratoperidinium margalefii.</title>
        <authorList>
            <person name="Jiang Y."/>
            <person name="Li Z."/>
        </authorList>
    </citation>
    <scope>NUCLEOTIDE SEQUENCE [LARGE SCALE GENOMIC DNA]</scope>
    <source>
        <strain evidence="6 7">J12C1-MA-4</strain>
    </source>
</reference>
<evidence type="ECO:0000256" key="4">
    <source>
        <dbReference type="ARBA" id="ARBA00022833"/>
    </source>
</evidence>
<dbReference type="GO" id="GO:0046872">
    <property type="term" value="F:metal ion binding"/>
    <property type="evidence" value="ECO:0007669"/>
    <property type="project" value="UniProtKB-KW"/>
</dbReference>
<dbReference type="PANTHER" id="PTHR37326">
    <property type="entry name" value="BLL3975 PROTEIN"/>
    <property type="match status" value="1"/>
</dbReference>
<dbReference type="CDD" id="cd06252">
    <property type="entry name" value="M14_ASTE_ASPA-like"/>
    <property type="match status" value="1"/>
</dbReference>
<feature type="domain" description="Succinylglutamate desuccinylase/Aspartoacylase catalytic" evidence="5">
    <location>
        <begin position="42"/>
        <end position="229"/>
    </location>
</feature>
<dbReference type="PANTHER" id="PTHR37326:SF1">
    <property type="entry name" value="BLL3975 PROTEIN"/>
    <property type="match status" value="1"/>
</dbReference>
<dbReference type="KEGG" id="gce:KYE46_04385"/>
<dbReference type="EMBL" id="CP079194">
    <property type="protein sequence ID" value="QXT40489.1"/>
    <property type="molecule type" value="Genomic_DNA"/>
</dbReference>
<dbReference type="PIRSF" id="PIRSF039012">
    <property type="entry name" value="ASP"/>
    <property type="match status" value="1"/>
</dbReference>
<evidence type="ECO:0000313" key="6">
    <source>
        <dbReference type="EMBL" id="QXT40489.1"/>
    </source>
</evidence>
<keyword evidence="4" id="KW-0862">Zinc</keyword>
<dbReference type="GO" id="GO:0016788">
    <property type="term" value="F:hydrolase activity, acting on ester bonds"/>
    <property type="evidence" value="ECO:0007669"/>
    <property type="project" value="InterPro"/>
</dbReference>
<dbReference type="InterPro" id="IPR053138">
    <property type="entry name" value="N-alpha-Ac-DABA_deacetylase"/>
</dbReference>
<evidence type="ECO:0000256" key="2">
    <source>
        <dbReference type="ARBA" id="ARBA00022723"/>
    </source>
</evidence>
<dbReference type="AlphaFoldDB" id="A0A8F6TYG5"/>
<organism evidence="6 7">
    <name type="scientific">Gymnodinialimonas ceratoperidinii</name>
    <dbReference type="NCBI Taxonomy" id="2856823"/>
    <lineage>
        <taxon>Bacteria</taxon>
        <taxon>Pseudomonadati</taxon>
        <taxon>Pseudomonadota</taxon>
        <taxon>Alphaproteobacteria</taxon>
        <taxon>Rhodobacterales</taxon>
        <taxon>Paracoccaceae</taxon>
        <taxon>Gymnodinialimonas</taxon>
    </lineage>
</organism>
<gene>
    <name evidence="6" type="ORF">KYE46_04385</name>
</gene>
<sequence length="328" mass="34162">MTLTVPLDVPGKHFGHIRLPHSADDSAWGHVMVPVCVVNGGAGPTALVAGANHGDEYEGPIAIRHLIDVASPQETTGRLILIPHLNMPAFEAATRTSPIDGVNLNRAFPGSATGTVTQRLARFVNDHLIALADLVIDFHSGGKTLDFLPMALSHILDDTEQDGRCAAAARAFAAPYTARLREIDDTGMFDGAAERAGKTFVTTEIGGAGTSTPMSAAIAIDGLLRTLAHHGIYGTPASEPAPSRGLDLSDPEGFHFATCAGLLHPLAGLGDTVEKGQPLAHIRATQDLQHPPQTIVAQRGGLLAARHVPGLIKLGDCAFVIGSDTGPV</sequence>
<comment type="cofactor">
    <cofactor evidence="1">
        <name>Zn(2+)</name>
        <dbReference type="ChEBI" id="CHEBI:29105"/>
    </cofactor>
</comment>
<keyword evidence="3" id="KW-0378">Hydrolase</keyword>
<name>A0A8F6TYG5_9RHOB</name>
<protein>
    <submittedName>
        <fullName evidence="6">Succinylglutamate desuccinylase/aspartoacylase family protein</fullName>
    </submittedName>
</protein>
<keyword evidence="7" id="KW-1185">Reference proteome</keyword>
<dbReference type="RefSeq" id="WP_219003728.1">
    <property type="nucleotide sequence ID" value="NZ_CP079194.1"/>
</dbReference>